<evidence type="ECO:0000313" key="2">
    <source>
        <dbReference type="EMBL" id="CDZ87078.1"/>
    </source>
</evidence>
<dbReference type="InterPro" id="IPR041726">
    <property type="entry name" value="ACAD10_11_N"/>
</dbReference>
<dbReference type="CDD" id="cd05154">
    <property type="entry name" value="ACAD10_11_N-like"/>
    <property type="match status" value="1"/>
</dbReference>
<dbReference type="InterPro" id="IPR002575">
    <property type="entry name" value="Aminoglycoside_PTrfase"/>
</dbReference>
<dbReference type="PANTHER" id="PTHR47829:SF1">
    <property type="entry name" value="HAD FAMILY PHOSPHATASE"/>
    <property type="match status" value="1"/>
</dbReference>
<dbReference type="Pfam" id="PF01636">
    <property type="entry name" value="APH"/>
    <property type="match status" value="1"/>
</dbReference>
<dbReference type="SUPFAM" id="SSF56112">
    <property type="entry name" value="Protein kinase-like (PK-like)"/>
    <property type="match status" value="1"/>
</dbReference>
<accession>A0A098BEE8</accession>
<protein>
    <submittedName>
        <fullName evidence="2">Putative phosphotransferase</fullName>
    </submittedName>
</protein>
<name>A0A098BEE8_9NOCA</name>
<sequence length="342" mass="36878">MTATQHRGLDLGDLRSYLSDSGVKIDGELRADLISGGKSNLTYAVFDSSSRWVLRRPPTAGLTPSAHDVAREYRITSALQGTGVPVARTIMLCEDVSVLGAPFTLVEHVNGRVVRTKTDLAELGDQDIDACIDELVQVLGALHNVDYHAVGLGEFGRPDGYVARQVALWAKQWGRVKTDDSPDLDRLHAGLADTIPAQSEASIVHGDYRIDNTILDSGDAGRVAAVVDWELSALGDPLTDVALMCVYRNPVFDLVIGEPAAWTSSRLPSADEIAQRYTLASGRELVHWNFYLALANFKLAVIAEGINHRYRAGATVGDGFDKAGESVPEFIAAGLRALKGKN</sequence>
<dbReference type="InterPro" id="IPR052898">
    <property type="entry name" value="ACAD10-like"/>
</dbReference>
<dbReference type="PANTHER" id="PTHR47829">
    <property type="entry name" value="HYDROLASE, PUTATIVE (AFU_ORTHOLOGUE AFUA_1G12880)-RELATED"/>
    <property type="match status" value="1"/>
</dbReference>
<evidence type="ECO:0000313" key="3">
    <source>
        <dbReference type="Proteomes" id="UP000042997"/>
    </source>
</evidence>
<dbReference type="Gene3D" id="3.90.1200.10">
    <property type="match status" value="1"/>
</dbReference>
<dbReference type="Gene3D" id="3.30.200.20">
    <property type="entry name" value="Phosphorylase Kinase, domain 1"/>
    <property type="match status" value="1"/>
</dbReference>
<dbReference type="EMBL" id="CCSD01000030">
    <property type="protein sequence ID" value="CDZ87078.1"/>
    <property type="molecule type" value="Genomic_DNA"/>
</dbReference>
<feature type="domain" description="Aminoglycoside phosphotransferase" evidence="1">
    <location>
        <begin position="33"/>
        <end position="250"/>
    </location>
</feature>
<dbReference type="GO" id="GO:0016740">
    <property type="term" value="F:transferase activity"/>
    <property type="evidence" value="ECO:0007669"/>
    <property type="project" value="UniProtKB-KW"/>
</dbReference>
<dbReference type="RefSeq" id="WP_040269995.1">
    <property type="nucleotide sequence ID" value="NZ_JAJNCM010000032.1"/>
</dbReference>
<proteinExistence type="predicted"/>
<organism evidence="2 3">
    <name type="scientific">Rhodococcus ruber</name>
    <dbReference type="NCBI Taxonomy" id="1830"/>
    <lineage>
        <taxon>Bacteria</taxon>
        <taxon>Bacillati</taxon>
        <taxon>Actinomycetota</taxon>
        <taxon>Actinomycetes</taxon>
        <taxon>Mycobacteriales</taxon>
        <taxon>Nocardiaceae</taxon>
        <taxon>Rhodococcus</taxon>
    </lineage>
</organism>
<dbReference type="AlphaFoldDB" id="A0A098BEE8"/>
<dbReference type="Proteomes" id="UP000042997">
    <property type="component" value="Unassembled WGS sequence"/>
</dbReference>
<evidence type="ECO:0000259" key="1">
    <source>
        <dbReference type="Pfam" id="PF01636"/>
    </source>
</evidence>
<dbReference type="OrthoDB" id="3806873at2"/>
<reference evidence="2 3" key="1">
    <citation type="journal article" date="2014" name="Genome Announc.">
        <title>Draft Genome Sequence of Propane- and Butane-Oxidizing Actinobacterium Rhodococcus ruber IEGM 231.</title>
        <authorList>
            <person name="Ivshina I.B."/>
            <person name="Kuyukina M.S."/>
            <person name="Krivoruchko A.V."/>
            <person name="Barbe V."/>
            <person name="Fischer C."/>
        </authorList>
    </citation>
    <scope>NUCLEOTIDE SEQUENCE [LARGE SCALE GENOMIC DNA]</scope>
</reference>
<keyword evidence="2" id="KW-0808">Transferase</keyword>
<dbReference type="InterPro" id="IPR011009">
    <property type="entry name" value="Kinase-like_dom_sf"/>
</dbReference>
<gene>
    <name evidence="2" type="ORF">RHRU231_210004</name>
</gene>